<dbReference type="Proteomes" id="UP000706926">
    <property type="component" value="Unassembled WGS sequence"/>
</dbReference>
<gene>
    <name evidence="3" type="ORF">J2Z18_005462</name>
</gene>
<name>A0ABS4FJA1_9BACL</name>
<dbReference type="SUPFAM" id="SSF52266">
    <property type="entry name" value="SGNH hydrolase"/>
    <property type="match status" value="1"/>
</dbReference>
<proteinExistence type="predicted"/>
<evidence type="ECO:0000256" key="1">
    <source>
        <dbReference type="SAM" id="MobiDB-lite"/>
    </source>
</evidence>
<evidence type="ECO:0000313" key="3">
    <source>
        <dbReference type="EMBL" id="MBP1896332.1"/>
    </source>
</evidence>
<dbReference type="PANTHER" id="PTHR14209">
    <property type="entry name" value="ISOAMYL ACETATE-HYDROLYZING ESTERASE 1"/>
    <property type="match status" value="1"/>
</dbReference>
<sequence>MASADENKGWHTAEDREPGIQEDTWPEANDEKKMKLLHYQKLNRLALKGQVVMVGSSLMEFFPINELQQTLALPYCIYNRGIAGYVTAELLASMETCVFDLEPSNIFINIGTNDISAPDYKLERLLANYDEILTRIATRLPDCRVFVMAYYPVNAKDDFPFVSRASMEEIFQRRTNEAIREANDAIKQLAAKHGYTFIDVNDGLTDAEGHLYKEYAIDGIHMFPDGYAVVLQNLKKYLEHLDVPKDG</sequence>
<dbReference type="GeneID" id="95407319"/>
<evidence type="ECO:0000259" key="2">
    <source>
        <dbReference type="Pfam" id="PF13472"/>
    </source>
</evidence>
<feature type="compositionally biased region" description="Basic and acidic residues" evidence="1">
    <location>
        <begin position="1"/>
        <end position="19"/>
    </location>
</feature>
<comment type="caution">
    <text evidence="3">The sequence shown here is derived from an EMBL/GenBank/DDBJ whole genome shotgun (WGS) entry which is preliminary data.</text>
</comment>
<dbReference type="InterPro" id="IPR013830">
    <property type="entry name" value="SGNH_hydro"/>
</dbReference>
<dbReference type="InterPro" id="IPR036514">
    <property type="entry name" value="SGNH_hydro_sf"/>
</dbReference>
<dbReference type="PANTHER" id="PTHR14209:SF19">
    <property type="entry name" value="ISOAMYL ACETATE-HYDROLYZING ESTERASE 1 HOMOLOG"/>
    <property type="match status" value="1"/>
</dbReference>
<reference evidence="3 4" key="1">
    <citation type="submission" date="2021-03" db="EMBL/GenBank/DDBJ databases">
        <title>Genomic Encyclopedia of Type Strains, Phase IV (KMG-IV): sequencing the most valuable type-strain genomes for metagenomic binning, comparative biology and taxonomic classification.</title>
        <authorList>
            <person name="Goeker M."/>
        </authorList>
    </citation>
    <scope>NUCLEOTIDE SEQUENCE [LARGE SCALE GENOMIC DNA]</scope>
    <source>
        <strain evidence="3 4">DSM 15596</strain>
    </source>
</reference>
<dbReference type="Pfam" id="PF13472">
    <property type="entry name" value="Lipase_GDSL_2"/>
    <property type="match status" value="1"/>
</dbReference>
<keyword evidence="4" id="KW-1185">Reference proteome</keyword>
<organism evidence="3 4">
    <name type="scientific">Paenibacillus lactis</name>
    <dbReference type="NCBI Taxonomy" id="228574"/>
    <lineage>
        <taxon>Bacteria</taxon>
        <taxon>Bacillati</taxon>
        <taxon>Bacillota</taxon>
        <taxon>Bacilli</taxon>
        <taxon>Bacillales</taxon>
        <taxon>Paenibacillaceae</taxon>
        <taxon>Paenibacillus</taxon>
    </lineage>
</organism>
<feature type="domain" description="SGNH hydrolase-type esterase" evidence="2">
    <location>
        <begin position="77"/>
        <end position="229"/>
    </location>
</feature>
<accession>A0ABS4FJA1</accession>
<feature type="region of interest" description="Disordered" evidence="1">
    <location>
        <begin position="1"/>
        <end position="27"/>
    </location>
</feature>
<dbReference type="Gene3D" id="3.40.50.1110">
    <property type="entry name" value="SGNH hydrolase"/>
    <property type="match status" value="1"/>
</dbReference>
<protein>
    <submittedName>
        <fullName evidence="3">Lysophospholipase L1-like esterase</fullName>
    </submittedName>
</protein>
<evidence type="ECO:0000313" key="4">
    <source>
        <dbReference type="Proteomes" id="UP000706926"/>
    </source>
</evidence>
<dbReference type="EMBL" id="JAGGKI010000023">
    <property type="protein sequence ID" value="MBP1896332.1"/>
    <property type="molecule type" value="Genomic_DNA"/>
</dbReference>
<dbReference type="InterPro" id="IPR045136">
    <property type="entry name" value="Iah1-like"/>
</dbReference>
<dbReference type="RefSeq" id="WP_007132758.1">
    <property type="nucleotide sequence ID" value="NZ_BOSA01000031.1"/>
</dbReference>